<dbReference type="GO" id="GO:0034605">
    <property type="term" value="P:cellular response to heat"/>
    <property type="evidence" value="ECO:0007669"/>
    <property type="project" value="TreeGrafter"/>
</dbReference>
<evidence type="ECO:0000313" key="5">
    <source>
        <dbReference type="Proteomes" id="UP000230131"/>
    </source>
</evidence>
<evidence type="ECO:0008006" key="6">
    <source>
        <dbReference type="Google" id="ProtNLM"/>
    </source>
</evidence>
<evidence type="ECO:0000256" key="1">
    <source>
        <dbReference type="ARBA" id="ARBA00022741"/>
    </source>
</evidence>
<dbReference type="PANTHER" id="PTHR11638:SF18">
    <property type="entry name" value="HEAT SHOCK PROTEIN 104"/>
    <property type="match status" value="1"/>
</dbReference>
<dbReference type="GO" id="GO:0016887">
    <property type="term" value="F:ATP hydrolysis activity"/>
    <property type="evidence" value="ECO:0007669"/>
    <property type="project" value="TreeGrafter"/>
</dbReference>
<feature type="non-terminal residue" evidence="4">
    <location>
        <position position="422"/>
    </location>
</feature>
<evidence type="ECO:0000313" key="4">
    <source>
        <dbReference type="EMBL" id="PIU99173.1"/>
    </source>
</evidence>
<organism evidence="4 5">
    <name type="scientific">Candidatus Wolfebacteria bacterium CG03_land_8_20_14_0_80_36_15</name>
    <dbReference type="NCBI Taxonomy" id="1975067"/>
    <lineage>
        <taxon>Bacteria</taxon>
        <taxon>Candidatus Wolfeibacteriota</taxon>
    </lineage>
</organism>
<evidence type="ECO:0000256" key="3">
    <source>
        <dbReference type="SAM" id="Phobius"/>
    </source>
</evidence>
<keyword evidence="3" id="KW-1133">Transmembrane helix</keyword>
<feature type="transmembrane region" description="Helical" evidence="3">
    <location>
        <begin position="50"/>
        <end position="67"/>
    </location>
</feature>
<dbReference type="AlphaFoldDB" id="A0A2M7B7V2"/>
<name>A0A2M7B7V2_9BACT</name>
<dbReference type="PANTHER" id="PTHR11638">
    <property type="entry name" value="ATP-DEPENDENT CLP PROTEASE"/>
    <property type="match status" value="1"/>
</dbReference>
<dbReference type="InterPro" id="IPR050130">
    <property type="entry name" value="ClpA_ClpB"/>
</dbReference>
<sequence>MENKDLKIYFKDPYLFLPFWLRSFLRIIYYCVFFIFIIATATFLISDIYWLRWLGVLFLFFLIDKIVHLGQARRSALYLSRGKIREINLALYLRPAGYSALEKALDKTLILGGDFYLYLMKFLAELPKIKEGLSRLNISVQDFINKVEDLISQSQKESPKSTKEELMVKIEVLLKRAFEQVLKSESRYIGPTELFSPLGFIDDKNISRLFYLFSIGVEDLENVLILTHLKREFAFIGRLPMTLGGFSQRPYKLRRHRTVNRAWTSRPTPTLDRFGTDFTELARKEKIGFLIGHEKEYEQMLTVLSRRIKPNALLIGEAGSGKETLVAHLVFNMLKDNVSPELFDKRLISLNASELVSAGSPDEIALRVNTIMNEIVAAGNIILYVPNIDNLIETSGEAYLSAAEILLPFILSDAFPLVATVF</sequence>
<dbReference type="EMBL" id="PEVH01000036">
    <property type="protein sequence ID" value="PIU99173.1"/>
    <property type="molecule type" value="Genomic_DNA"/>
</dbReference>
<dbReference type="InterPro" id="IPR027417">
    <property type="entry name" value="P-loop_NTPase"/>
</dbReference>
<gene>
    <name evidence="4" type="ORF">COS59_01165</name>
</gene>
<protein>
    <recommendedName>
        <fullName evidence="6">Sigma-54 factor interaction domain-containing protein</fullName>
    </recommendedName>
</protein>
<dbReference type="Gene3D" id="3.40.50.300">
    <property type="entry name" value="P-loop containing nucleotide triphosphate hydrolases"/>
    <property type="match status" value="1"/>
</dbReference>
<dbReference type="GO" id="GO:0005737">
    <property type="term" value="C:cytoplasm"/>
    <property type="evidence" value="ECO:0007669"/>
    <property type="project" value="TreeGrafter"/>
</dbReference>
<keyword evidence="1" id="KW-0547">Nucleotide-binding</keyword>
<dbReference type="Proteomes" id="UP000230131">
    <property type="component" value="Unassembled WGS sequence"/>
</dbReference>
<proteinExistence type="predicted"/>
<keyword evidence="2" id="KW-0067">ATP-binding</keyword>
<dbReference type="SUPFAM" id="SSF52540">
    <property type="entry name" value="P-loop containing nucleoside triphosphate hydrolases"/>
    <property type="match status" value="1"/>
</dbReference>
<keyword evidence="3" id="KW-0812">Transmembrane</keyword>
<evidence type="ECO:0000256" key="2">
    <source>
        <dbReference type="ARBA" id="ARBA00022840"/>
    </source>
</evidence>
<comment type="caution">
    <text evidence="4">The sequence shown here is derived from an EMBL/GenBank/DDBJ whole genome shotgun (WGS) entry which is preliminary data.</text>
</comment>
<accession>A0A2M7B7V2</accession>
<keyword evidence="3" id="KW-0472">Membrane</keyword>
<reference evidence="5" key="1">
    <citation type="submission" date="2017-09" db="EMBL/GenBank/DDBJ databases">
        <title>Depth-based differentiation of microbial function through sediment-hosted aquifers and enrichment of novel symbionts in the deep terrestrial subsurface.</title>
        <authorList>
            <person name="Probst A.J."/>
            <person name="Ladd B."/>
            <person name="Jarett J.K."/>
            <person name="Geller-Mcgrath D.E."/>
            <person name="Sieber C.M.K."/>
            <person name="Emerson J.B."/>
            <person name="Anantharaman K."/>
            <person name="Thomas B.C."/>
            <person name="Malmstrom R."/>
            <person name="Stieglmeier M."/>
            <person name="Klingl A."/>
            <person name="Woyke T."/>
            <person name="Ryan C.M."/>
            <person name="Banfield J.F."/>
        </authorList>
    </citation>
    <scope>NUCLEOTIDE SEQUENCE [LARGE SCALE GENOMIC DNA]</scope>
</reference>
<feature type="transmembrane region" description="Helical" evidence="3">
    <location>
        <begin position="27"/>
        <end position="44"/>
    </location>
</feature>
<dbReference type="GO" id="GO:0005524">
    <property type="term" value="F:ATP binding"/>
    <property type="evidence" value="ECO:0007669"/>
    <property type="project" value="UniProtKB-KW"/>
</dbReference>